<sequence>MTSFNYGDLSERQRGKSVREGSSQWEYTGVPLCPAGLSAAHG</sequence>
<dbReference type="Proteomes" id="UP001214757">
    <property type="component" value="Unassembled WGS sequence"/>
</dbReference>
<evidence type="ECO:0000313" key="3">
    <source>
        <dbReference type="Proteomes" id="UP001214757"/>
    </source>
</evidence>
<keyword evidence="3" id="KW-1185">Reference proteome</keyword>
<name>A0ABT5M894_9GAMM</name>
<proteinExistence type="predicted"/>
<feature type="compositionally biased region" description="Basic and acidic residues" evidence="1">
    <location>
        <begin position="9"/>
        <end position="19"/>
    </location>
</feature>
<dbReference type="EMBL" id="JAQRFO010000061">
    <property type="protein sequence ID" value="MDC9623661.1"/>
    <property type="molecule type" value="Genomic_DNA"/>
</dbReference>
<evidence type="ECO:0000256" key="1">
    <source>
        <dbReference type="SAM" id="MobiDB-lite"/>
    </source>
</evidence>
<reference evidence="2 3" key="1">
    <citation type="submission" date="2023-02" db="EMBL/GenBank/DDBJ databases">
        <title>Entomopathogenic bacteria.</title>
        <authorList>
            <person name="Machado R.A."/>
        </authorList>
    </citation>
    <scope>NUCLEOTIDE SEQUENCE [LARGE SCALE GENOMIC DNA]</scope>
    <source>
        <strain evidence="2 3">XENO-7</strain>
    </source>
</reference>
<feature type="region of interest" description="Disordered" evidence="1">
    <location>
        <begin position="1"/>
        <end position="23"/>
    </location>
</feature>
<evidence type="ECO:0000313" key="2">
    <source>
        <dbReference type="EMBL" id="MDC9623661.1"/>
    </source>
</evidence>
<accession>A0ABT5M894</accession>
<dbReference type="RefSeq" id="WP_273581094.1">
    <property type="nucleotide sequence ID" value="NZ_JAQRFO010000061.1"/>
</dbReference>
<protein>
    <submittedName>
        <fullName evidence="2">Uncharacterized protein</fullName>
    </submittedName>
</protein>
<organism evidence="2 3">
    <name type="scientific">Xenorhabdus aichiensis</name>
    <dbReference type="NCBI Taxonomy" id="3025874"/>
    <lineage>
        <taxon>Bacteria</taxon>
        <taxon>Pseudomonadati</taxon>
        <taxon>Pseudomonadota</taxon>
        <taxon>Gammaproteobacteria</taxon>
        <taxon>Enterobacterales</taxon>
        <taxon>Morganellaceae</taxon>
        <taxon>Xenorhabdus</taxon>
    </lineage>
</organism>
<comment type="caution">
    <text evidence="2">The sequence shown here is derived from an EMBL/GenBank/DDBJ whole genome shotgun (WGS) entry which is preliminary data.</text>
</comment>
<gene>
    <name evidence="2" type="ORF">PSI22_18975</name>
</gene>